<accession>A0AAE3FZD8</accession>
<dbReference type="GO" id="GO:0043571">
    <property type="term" value="P:maintenance of CRISPR repeat elements"/>
    <property type="evidence" value="ECO:0007669"/>
    <property type="project" value="InterPro"/>
</dbReference>
<evidence type="ECO:0000256" key="2">
    <source>
        <dbReference type="SAM" id="MobiDB-lite"/>
    </source>
</evidence>
<geneLocation type="plasmid" evidence="3">
    <name>pAArc-St2</name>
</geneLocation>
<dbReference type="AlphaFoldDB" id="A0AAE3FZD8"/>
<keyword evidence="1" id="KW-0051">Antiviral defense</keyword>
<name>A0AAE3FZD8_9EURY</name>
<organism evidence="3 4">
    <name type="scientific">Natronocalculus amylovorans</name>
    <dbReference type="NCBI Taxonomy" id="2917812"/>
    <lineage>
        <taxon>Archaea</taxon>
        <taxon>Methanobacteriati</taxon>
        <taxon>Methanobacteriota</taxon>
        <taxon>Stenosarchaea group</taxon>
        <taxon>Halobacteria</taxon>
        <taxon>Halobacteriales</taxon>
        <taxon>Haloferacaceae</taxon>
        <taxon>Natronocalculus</taxon>
    </lineage>
</organism>
<gene>
    <name evidence="3" type="primary">cas5b</name>
    <name evidence="3" type="ORF">AArcSt2_15550</name>
</gene>
<dbReference type="NCBIfam" id="TIGR02593">
    <property type="entry name" value="CRISPR_cas5"/>
    <property type="match status" value="1"/>
</dbReference>
<dbReference type="EMBL" id="JAKRVX010000010">
    <property type="protein sequence ID" value="MCL9818357.1"/>
    <property type="molecule type" value="Genomic_DNA"/>
</dbReference>
<proteinExistence type="predicted"/>
<dbReference type="NCBIfam" id="TIGR02592">
    <property type="entry name" value="cas_Cas5h"/>
    <property type="match status" value="1"/>
</dbReference>
<dbReference type="InterPro" id="IPR021124">
    <property type="entry name" value="CRISPR-assoc_prot_Cas5"/>
</dbReference>
<feature type="compositionally biased region" description="Basic and acidic residues" evidence="2">
    <location>
        <begin position="12"/>
        <end position="25"/>
    </location>
</feature>
<reference evidence="3" key="2">
    <citation type="submission" date="2022-02" db="EMBL/GenBank/DDBJ databases">
        <authorList>
            <person name="Elcheninov A.G."/>
            <person name="Sorokin D.Y."/>
            <person name="Kublanov I.V."/>
        </authorList>
    </citation>
    <scope>NUCLEOTIDE SEQUENCE</scope>
    <source>
        <strain evidence="3">AArc-St2</strain>
        <plasmid evidence="3">pAArc-St2</plasmid>
    </source>
</reference>
<dbReference type="RefSeq" id="WP_250585917.1">
    <property type="nucleotide sequence ID" value="NZ_JAKRVX010000010.1"/>
</dbReference>
<dbReference type="GO" id="GO:0051607">
    <property type="term" value="P:defense response to virus"/>
    <property type="evidence" value="ECO:0007669"/>
    <property type="project" value="UniProtKB-KW"/>
</dbReference>
<comment type="caution">
    <text evidence="3">The sequence shown here is derived from an EMBL/GenBank/DDBJ whole genome shotgun (WGS) entry which is preliminary data.</text>
</comment>
<dbReference type="Pfam" id="PF09704">
    <property type="entry name" value="Cas_Cas5d"/>
    <property type="match status" value="1"/>
</dbReference>
<sequence>MTTDSSWVSIRGSEKKASDPPTIDENHIPSKCLSLTISADWGHFRRIDRTVTKQTYRVPPRTTIAGMLAAIVGVGRDGYYDVFREGNSAISIEIESPVRTHSLPSLGLGTHPGETFTSAGGTGNKTIQVQYPDSTANRQLHSYHYLVDPVYRINVAVEDPIFYGTLRDRLENGESYYTPSMGLSELLMNVTFHSEQKTVPINASTSVVDSVLPDAIEAVIPSPGQSYAVENVPGFMTTDETGRHTTGFIDYAFVEDSSRLEVSTNKVTPVNVGDRTVVFR</sequence>
<evidence type="ECO:0000256" key="1">
    <source>
        <dbReference type="ARBA" id="ARBA00023118"/>
    </source>
</evidence>
<keyword evidence="4" id="KW-1185">Reference proteome</keyword>
<protein>
    <submittedName>
        <fullName evidence="3">Type I-B CRISPR-associated protein Cas5b</fullName>
    </submittedName>
</protein>
<dbReference type="Gene3D" id="3.30.70.2660">
    <property type="match status" value="1"/>
</dbReference>
<feature type="region of interest" description="Disordered" evidence="2">
    <location>
        <begin position="1"/>
        <end position="25"/>
    </location>
</feature>
<dbReference type="InterPro" id="IPR013421">
    <property type="entry name" value="CRISPR-assoc_prot_Cas5_HALMA"/>
</dbReference>
<dbReference type="InterPro" id="IPR013422">
    <property type="entry name" value="CRISPR-assoc_prot_Cas5_N"/>
</dbReference>
<evidence type="ECO:0000313" key="4">
    <source>
        <dbReference type="Proteomes" id="UP001203207"/>
    </source>
</evidence>
<reference evidence="3" key="1">
    <citation type="journal article" date="2022" name="Syst. Appl. Microbiol.">
        <title>Natronocalculus amylovorans gen. nov., sp. nov., and Natranaeroarchaeum aerophilus sp. nov., dominant culturable amylolytic natronoarchaea from hypersaline soda lakes in southwestern Siberia.</title>
        <authorList>
            <person name="Sorokin D.Y."/>
            <person name="Elcheninov A.G."/>
            <person name="Khizhniak T.V."/>
            <person name="Koenen M."/>
            <person name="Bale N.J."/>
            <person name="Damste J.S.S."/>
            <person name="Kublanov I.V."/>
        </authorList>
    </citation>
    <scope>NUCLEOTIDE SEQUENCE</scope>
    <source>
        <strain evidence="3">AArc-St2</strain>
    </source>
</reference>
<dbReference type="Proteomes" id="UP001203207">
    <property type="component" value="Unassembled WGS sequence"/>
</dbReference>
<keyword evidence="3" id="KW-0614">Plasmid</keyword>
<evidence type="ECO:0000313" key="3">
    <source>
        <dbReference type="EMBL" id="MCL9818357.1"/>
    </source>
</evidence>